<evidence type="ECO:0000313" key="2">
    <source>
        <dbReference type="Proteomes" id="UP001055072"/>
    </source>
</evidence>
<dbReference type="Proteomes" id="UP001055072">
    <property type="component" value="Unassembled WGS sequence"/>
</dbReference>
<organism evidence="1 2">
    <name type="scientific">Irpex rosettiformis</name>
    <dbReference type="NCBI Taxonomy" id="378272"/>
    <lineage>
        <taxon>Eukaryota</taxon>
        <taxon>Fungi</taxon>
        <taxon>Dikarya</taxon>
        <taxon>Basidiomycota</taxon>
        <taxon>Agaricomycotina</taxon>
        <taxon>Agaricomycetes</taxon>
        <taxon>Polyporales</taxon>
        <taxon>Irpicaceae</taxon>
        <taxon>Irpex</taxon>
    </lineage>
</organism>
<name>A0ACB8UF08_9APHY</name>
<accession>A0ACB8UF08</accession>
<sequence>MLRFSLGPTRLWMVCLLMMSAAMNVVAAATESGNSTFPAGINPDVDPKHDPRNPLKYITNNVLSSIGIVLTIIVVSIQTYLIVKTKAKYMLVLVIAECCYAIGIAARYGLHYQPDSRSIYIIEYLFITLSPCGFVAAEYVILGRLVHWVNGDRYLLVGPSRVTKVFVASDVVTFLIQAGGGILAVSNQTDIDKIRQGEHIVLVGLVLQLISFIFFTSMFLHFVYKIHKHEPQTWFMDSHKHGIPSYDPLVVPWYNDWRAFVFAVGLSCVGVLIRSIYRTIEFASGSQGVLTTTEIYFWVLDFVPLILAIGVYIPFWPGRFIGRSTTSGTMTPTTPTENLKMNESELVQGGSTTNIPLCERV</sequence>
<evidence type="ECO:0000313" key="1">
    <source>
        <dbReference type="EMBL" id="KAI0092851.1"/>
    </source>
</evidence>
<dbReference type="EMBL" id="MU274903">
    <property type="protein sequence ID" value="KAI0092851.1"/>
    <property type="molecule type" value="Genomic_DNA"/>
</dbReference>
<reference evidence="1" key="1">
    <citation type="journal article" date="2021" name="Environ. Microbiol.">
        <title>Gene family expansions and transcriptome signatures uncover fungal adaptations to wood decay.</title>
        <authorList>
            <person name="Hage H."/>
            <person name="Miyauchi S."/>
            <person name="Viragh M."/>
            <person name="Drula E."/>
            <person name="Min B."/>
            <person name="Chaduli D."/>
            <person name="Navarro D."/>
            <person name="Favel A."/>
            <person name="Norest M."/>
            <person name="Lesage-Meessen L."/>
            <person name="Balint B."/>
            <person name="Merenyi Z."/>
            <person name="de Eugenio L."/>
            <person name="Morin E."/>
            <person name="Martinez A.T."/>
            <person name="Baldrian P."/>
            <person name="Stursova M."/>
            <person name="Martinez M.J."/>
            <person name="Novotny C."/>
            <person name="Magnuson J.K."/>
            <person name="Spatafora J.W."/>
            <person name="Maurice S."/>
            <person name="Pangilinan J."/>
            <person name="Andreopoulos W."/>
            <person name="LaButti K."/>
            <person name="Hundley H."/>
            <person name="Na H."/>
            <person name="Kuo A."/>
            <person name="Barry K."/>
            <person name="Lipzen A."/>
            <person name="Henrissat B."/>
            <person name="Riley R."/>
            <person name="Ahrendt S."/>
            <person name="Nagy L.G."/>
            <person name="Grigoriev I.V."/>
            <person name="Martin F."/>
            <person name="Rosso M.N."/>
        </authorList>
    </citation>
    <scope>NUCLEOTIDE SEQUENCE</scope>
    <source>
        <strain evidence="1">CBS 384.51</strain>
    </source>
</reference>
<proteinExistence type="predicted"/>
<comment type="caution">
    <text evidence="1">The sequence shown here is derived from an EMBL/GenBank/DDBJ whole genome shotgun (WGS) entry which is preliminary data.</text>
</comment>
<keyword evidence="2" id="KW-1185">Reference proteome</keyword>
<gene>
    <name evidence="1" type="ORF">BDY19DRAFT_511057</name>
</gene>
<protein>
    <submittedName>
        <fullName evidence="1">RTA1 like protein-domain-containing protein</fullName>
    </submittedName>
</protein>